<name>A0A9P7E293_9AGAM</name>
<dbReference type="Proteomes" id="UP000807769">
    <property type="component" value="Unassembled WGS sequence"/>
</dbReference>
<evidence type="ECO:0000256" key="1">
    <source>
        <dbReference type="ARBA" id="ARBA00022909"/>
    </source>
</evidence>
<dbReference type="GeneID" id="64636057"/>
<evidence type="ECO:0000313" key="2">
    <source>
        <dbReference type="EMBL" id="KAG1809086.1"/>
    </source>
</evidence>
<dbReference type="RefSeq" id="XP_041188995.1">
    <property type="nucleotide sequence ID" value="XM_041342041.1"/>
</dbReference>
<accession>A0A9P7E293</accession>
<sequence length="245" mass="27336">MALSHDPELRAYGKQIAGDAHAVSITVHFYLKPAFPEISGQSDNVVDSIHYGRLISAPSASFAGVRGLVHKVTQKVFALARECILLANNFEVEVIIHRGIDSLQQAAEVSFKDLVVPVLLVWCQSPKRLAKQKLITDHDGDHGYTAPMNITFYRKSCMHQVDYLAIIKQIFELSSSQIEHTAYLTLEKLVLHIVRSTITVTTRSQKPSALSFAHSSGIEITRLSLSSTFTPPRTWFLDRSSITRH</sequence>
<keyword evidence="3" id="KW-1185">Reference proteome</keyword>
<comment type="caution">
    <text evidence="2">The sequence shown here is derived from an EMBL/GenBank/DDBJ whole genome shotgun (WGS) entry which is preliminary data.</text>
</comment>
<dbReference type="Gene3D" id="3.30.1130.10">
    <property type="match status" value="1"/>
</dbReference>
<dbReference type="GO" id="GO:0046656">
    <property type="term" value="P:folic acid biosynthetic process"/>
    <property type="evidence" value="ECO:0007669"/>
    <property type="project" value="UniProtKB-KW"/>
</dbReference>
<protein>
    <recommendedName>
        <fullName evidence="4">Dihydroneopterin aldolase/epimerase domain-containing protein</fullName>
    </recommendedName>
</protein>
<evidence type="ECO:0000313" key="3">
    <source>
        <dbReference type="Proteomes" id="UP000807769"/>
    </source>
</evidence>
<dbReference type="InterPro" id="IPR043133">
    <property type="entry name" value="GTP-CH-I_C/QueF"/>
</dbReference>
<dbReference type="OrthoDB" id="5425486at2759"/>
<organism evidence="2 3">
    <name type="scientific">Suillus subaureus</name>
    <dbReference type="NCBI Taxonomy" id="48587"/>
    <lineage>
        <taxon>Eukaryota</taxon>
        <taxon>Fungi</taxon>
        <taxon>Dikarya</taxon>
        <taxon>Basidiomycota</taxon>
        <taxon>Agaricomycotina</taxon>
        <taxon>Agaricomycetes</taxon>
        <taxon>Agaricomycetidae</taxon>
        <taxon>Boletales</taxon>
        <taxon>Suillineae</taxon>
        <taxon>Suillaceae</taxon>
        <taxon>Suillus</taxon>
    </lineage>
</organism>
<proteinExistence type="predicted"/>
<gene>
    <name evidence="2" type="ORF">BJ212DRAFT_1570233</name>
</gene>
<reference evidence="2" key="1">
    <citation type="journal article" date="2020" name="New Phytol.">
        <title>Comparative genomics reveals dynamic genome evolution in host specialist ectomycorrhizal fungi.</title>
        <authorList>
            <person name="Lofgren L.A."/>
            <person name="Nguyen N.H."/>
            <person name="Vilgalys R."/>
            <person name="Ruytinx J."/>
            <person name="Liao H.L."/>
            <person name="Branco S."/>
            <person name="Kuo A."/>
            <person name="LaButti K."/>
            <person name="Lipzen A."/>
            <person name="Andreopoulos W."/>
            <person name="Pangilinan J."/>
            <person name="Riley R."/>
            <person name="Hundley H."/>
            <person name="Na H."/>
            <person name="Barry K."/>
            <person name="Grigoriev I.V."/>
            <person name="Stajich J.E."/>
            <person name="Kennedy P.G."/>
        </authorList>
    </citation>
    <scope>NUCLEOTIDE SEQUENCE</scope>
    <source>
        <strain evidence="2">MN1</strain>
    </source>
</reference>
<keyword evidence="1" id="KW-0289">Folate biosynthesis</keyword>
<dbReference type="AlphaFoldDB" id="A0A9P7E293"/>
<dbReference type="EMBL" id="JABBWG010000035">
    <property type="protein sequence ID" value="KAG1809086.1"/>
    <property type="molecule type" value="Genomic_DNA"/>
</dbReference>
<evidence type="ECO:0008006" key="4">
    <source>
        <dbReference type="Google" id="ProtNLM"/>
    </source>
</evidence>